<gene>
    <name evidence="1" type="ordered locus">VIT_14s0081g00510</name>
</gene>
<dbReference type="Proteomes" id="UP000009183">
    <property type="component" value="Chromosome 14"/>
</dbReference>
<accession>F6HVJ0</accession>
<dbReference type="EMBL" id="FN596256">
    <property type="protein sequence ID" value="CCB58703.1"/>
    <property type="molecule type" value="Genomic_DNA"/>
</dbReference>
<sequence>MNPILIDFKVMSNCLKVTVGFDHAFNFVANMGGMGFI</sequence>
<reference evidence="2" key="1">
    <citation type="journal article" date="2007" name="Nature">
        <title>The grapevine genome sequence suggests ancestral hexaploidization in major angiosperm phyla.</title>
        <authorList>
            <consortium name="The French-Italian Public Consortium for Grapevine Genome Characterization."/>
            <person name="Jaillon O."/>
            <person name="Aury J.-M."/>
            <person name="Noel B."/>
            <person name="Policriti A."/>
            <person name="Clepet C."/>
            <person name="Casagrande A."/>
            <person name="Choisne N."/>
            <person name="Aubourg S."/>
            <person name="Vitulo N."/>
            <person name="Jubin C."/>
            <person name="Vezzi A."/>
            <person name="Legeai F."/>
            <person name="Hugueney P."/>
            <person name="Dasilva C."/>
            <person name="Horner D."/>
            <person name="Mica E."/>
            <person name="Jublot D."/>
            <person name="Poulain J."/>
            <person name="Bruyere C."/>
            <person name="Billault A."/>
            <person name="Segurens B."/>
            <person name="Gouyvenoux M."/>
            <person name="Ugarte E."/>
            <person name="Cattonaro F."/>
            <person name="Anthouard V."/>
            <person name="Vico V."/>
            <person name="Del Fabbro C."/>
            <person name="Alaux M."/>
            <person name="Di Gaspero G."/>
            <person name="Dumas V."/>
            <person name="Felice N."/>
            <person name="Paillard S."/>
            <person name="Juman I."/>
            <person name="Moroldo M."/>
            <person name="Scalabrin S."/>
            <person name="Canaguier A."/>
            <person name="Le Clainche I."/>
            <person name="Malacrida G."/>
            <person name="Durand E."/>
            <person name="Pesole G."/>
            <person name="Laucou V."/>
            <person name="Chatelet P."/>
            <person name="Merdinoglu D."/>
            <person name="Delledonne M."/>
            <person name="Pezzotti M."/>
            <person name="Lecharny A."/>
            <person name="Scarpelli C."/>
            <person name="Artiguenave F."/>
            <person name="Pe M.E."/>
            <person name="Valle G."/>
            <person name="Morgante M."/>
            <person name="Caboche M."/>
            <person name="Adam-Blondon A.-F."/>
            <person name="Weissenbach J."/>
            <person name="Quetier F."/>
            <person name="Wincker P."/>
        </authorList>
    </citation>
    <scope>NUCLEOTIDE SEQUENCE [LARGE SCALE GENOMIC DNA]</scope>
    <source>
        <strain evidence="2">cv. Pinot noir / PN40024</strain>
    </source>
</reference>
<evidence type="ECO:0000313" key="2">
    <source>
        <dbReference type="Proteomes" id="UP000009183"/>
    </source>
</evidence>
<dbReference type="PaxDb" id="29760-VIT_14s0081g00510.t01"/>
<protein>
    <submittedName>
        <fullName evidence="1">Uncharacterized protein</fullName>
    </submittedName>
</protein>
<dbReference type="STRING" id="29760.F6HVJ0"/>
<dbReference type="InParanoid" id="F6HVJ0"/>
<dbReference type="HOGENOM" id="CLU_3352098_0_0_1"/>
<evidence type="ECO:0000313" key="1">
    <source>
        <dbReference type="EMBL" id="CCB58703.1"/>
    </source>
</evidence>
<dbReference type="AlphaFoldDB" id="F6HVJ0"/>
<organism evidence="1 2">
    <name type="scientific">Vitis vinifera</name>
    <name type="common">Grape</name>
    <dbReference type="NCBI Taxonomy" id="29760"/>
    <lineage>
        <taxon>Eukaryota</taxon>
        <taxon>Viridiplantae</taxon>
        <taxon>Streptophyta</taxon>
        <taxon>Embryophyta</taxon>
        <taxon>Tracheophyta</taxon>
        <taxon>Spermatophyta</taxon>
        <taxon>Magnoliopsida</taxon>
        <taxon>eudicotyledons</taxon>
        <taxon>Gunneridae</taxon>
        <taxon>Pentapetalae</taxon>
        <taxon>rosids</taxon>
        <taxon>Vitales</taxon>
        <taxon>Vitaceae</taxon>
        <taxon>Viteae</taxon>
        <taxon>Vitis</taxon>
    </lineage>
</organism>
<keyword evidence="2" id="KW-1185">Reference proteome</keyword>
<name>F6HVJ0_VITVI</name>
<proteinExistence type="predicted"/>